<name>A0A2K9P0N5_9FIRM</name>
<keyword evidence="2" id="KW-1185">Reference proteome</keyword>
<dbReference type="GeneID" id="98063679"/>
<proteinExistence type="predicted"/>
<gene>
    <name evidence="1" type="ORF">B9O19_00632</name>
</gene>
<sequence>MDDFLFQLEGGFKIDLFIFSFEYIPSLVTYGTSVYKDVKPDIASLKSNGHN</sequence>
<dbReference type="AlphaFoldDB" id="A0A2K9P0N5"/>
<dbReference type="Proteomes" id="UP000235589">
    <property type="component" value="Chromosome"/>
</dbReference>
<dbReference type="EMBL" id="CP020991">
    <property type="protein sequence ID" value="AUO18815.1"/>
    <property type="molecule type" value="Genomic_DNA"/>
</dbReference>
<accession>A0A2K9P0N5</accession>
<dbReference type="RefSeq" id="WP_158648903.1">
    <property type="nucleotide sequence ID" value="NZ_CP020991.1"/>
</dbReference>
<evidence type="ECO:0000313" key="1">
    <source>
        <dbReference type="EMBL" id="AUO18815.1"/>
    </source>
</evidence>
<organism evidence="1 2">
    <name type="scientific">Monoglobus pectinilyticus</name>
    <dbReference type="NCBI Taxonomy" id="1981510"/>
    <lineage>
        <taxon>Bacteria</taxon>
        <taxon>Bacillati</taxon>
        <taxon>Bacillota</taxon>
        <taxon>Clostridia</taxon>
        <taxon>Monoglobales</taxon>
        <taxon>Monoglobaceae</taxon>
        <taxon>Monoglobus</taxon>
    </lineage>
</organism>
<reference evidence="1 2" key="1">
    <citation type="submission" date="2017-04" db="EMBL/GenBank/DDBJ databases">
        <title>Monoglobus pectinilyticus 14 draft genome.</title>
        <authorList>
            <person name="Kim C."/>
            <person name="Rosendale D.I."/>
            <person name="Kelly W.J."/>
            <person name="Tannock G.W."/>
            <person name="Patchett M.L."/>
            <person name="Jordens J.Z."/>
        </authorList>
    </citation>
    <scope>NUCLEOTIDE SEQUENCE [LARGE SCALE GENOMIC DNA]</scope>
    <source>
        <strain evidence="1 2">14</strain>
    </source>
</reference>
<protein>
    <submittedName>
        <fullName evidence="1">Uncharacterized protein</fullName>
    </submittedName>
</protein>
<evidence type="ECO:0000313" key="2">
    <source>
        <dbReference type="Proteomes" id="UP000235589"/>
    </source>
</evidence>
<dbReference type="KEGG" id="mpec:B9O19_00632"/>